<dbReference type="InterPro" id="IPR036890">
    <property type="entry name" value="HATPase_C_sf"/>
</dbReference>
<dbReference type="InterPro" id="IPR013655">
    <property type="entry name" value="PAS_fold_3"/>
</dbReference>
<keyword evidence="12" id="KW-0843">Virulence</keyword>
<keyword evidence="4" id="KW-1003">Cell membrane</keyword>
<dbReference type="PROSITE" id="PS50885">
    <property type="entry name" value="HAMP"/>
    <property type="match status" value="1"/>
</dbReference>
<dbReference type="InterPro" id="IPR011495">
    <property type="entry name" value="Sig_transdc_His_kin_sub2_dim/P"/>
</dbReference>
<dbReference type="HOGENOM" id="CLU_024378_1_0_7"/>
<dbReference type="AlphaFoldDB" id="A0LLK5"/>
<dbReference type="GO" id="GO:0005886">
    <property type="term" value="C:plasma membrane"/>
    <property type="evidence" value="ECO:0007669"/>
    <property type="project" value="UniProtKB-SubCell"/>
</dbReference>
<keyword evidence="6" id="KW-0808">Transferase</keyword>
<dbReference type="CDD" id="cd00130">
    <property type="entry name" value="PAS"/>
    <property type="match status" value="1"/>
</dbReference>
<dbReference type="OrthoDB" id="5438317at2"/>
<dbReference type="GO" id="GO:0007165">
    <property type="term" value="P:signal transduction"/>
    <property type="evidence" value="ECO:0007669"/>
    <property type="project" value="InterPro"/>
</dbReference>
<evidence type="ECO:0000256" key="7">
    <source>
        <dbReference type="ARBA" id="ARBA00022692"/>
    </source>
</evidence>
<dbReference type="CDD" id="cd18774">
    <property type="entry name" value="PDC2_HK_sensor"/>
    <property type="match status" value="1"/>
</dbReference>
<dbReference type="eggNOG" id="COG3920">
    <property type="taxonomic scope" value="Bacteria"/>
</dbReference>
<dbReference type="PROSITE" id="PS50109">
    <property type="entry name" value="HIS_KIN"/>
    <property type="match status" value="1"/>
</dbReference>
<keyword evidence="13 15" id="KW-0472">Membrane</keyword>
<evidence type="ECO:0000256" key="2">
    <source>
        <dbReference type="ARBA" id="ARBA00004651"/>
    </source>
</evidence>
<dbReference type="InterPro" id="IPR003660">
    <property type="entry name" value="HAMP_dom"/>
</dbReference>
<dbReference type="PROSITE" id="PS50113">
    <property type="entry name" value="PAC"/>
    <property type="match status" value="1"/>
</dbReference>
<dbReference type="SMART" id="SM00387">
    <property type="entry name" value="HATPase_c"/>
    <property type="match status" value="1"/>
</dbReference>
<sequence length="788" mass="86852">MKTGPAAVCIKTARTSYPCEQESGFHGDLQVRAFTVASNVSTPSGACSRALQTGEEAMTSPRKSAVTTLGLSMAMALAFFSLSVAVLLLYSGLDAVRDFRAQESDIFNKQQLAAQNAAKTVSNFINENFSVLETAIGLSPFDRMSGTEQKQVLQTLVGLRPAFRHLVLFDDRNEVVAQASRLSSYASKAFIDRLKESLPGKNPPVERTIGPVHVNPATSEPMAIMALPVKNVLGDVQGTLIVELNLKFMWDIVDRLKVGETGYVYVADRKGNLLAFSDSGRVLKGESVEQLEAVAEFIRKGTSAGPVLATTYRGILGSTVVGTYAPLTTPDWAVIAELPWEEAYRELLLGIVTSMGITLAMAVLAGFFGVFAARRFASPLIDLTETASRIAGGERDLQAEVAGPREVAHLATAFNSMTAQLRQSLQDLQKQFDELKRTEDAYRRSEERLRLAVEGTSDGIWDWDVRTGQTYFSPSYYTMVGYEPDEFPANYQNWLQRVHPDDVEEAVRLAQRAIAESSSFVIEFRFKTKNGEWRWVCGRGKAAGWDADGNTTRMAGFHSDITERKLAEQQTRAALEEKEVLLREVHHRVKNNLQAIIYLIRSEADQCEDKRGSRFLGELEERARTMALVYEQLYQSENLARIEMVQYLSDLAANLAQAFGADRDIPIAVEPGKIWLDVEIGMPCGLIVNELVTNALKHAFPPGAQERGRISVALRKEHERYVLRVSDNGVGLPPGLPWREARSLGLRLVNLWATHQLGGTIAVEGPPGTAFVVTFPARRGRAGQNGPC</sequence>
<dbReference type="InterPro" id="IPR035965">
    <property type="entry name" value="PAS-like_dom_sf"/>
</dbReference>
<organism evidence="20 21">
    <name type="scientific">Syntrophobacter fumaroxidans (strain DSM 10017 / MPOB)</name>
    <dbReference type="NCBI Taxonomy" id="335543"/>
    <lineage>
        <taxon>Bacteria</taxon>
        <taxon>Pseudomonadati</taxon>
        <taxon>Thermodesulfobacteriota</taxon>
        <taxon>Syntrophobacteria</taxon>
        <taxon>Syntrophobacterales</taxon>
        <taxon>Syntrophobacteraceae</taxon>
        <taxon>Syntrophobacter</taxon>
    </lineage>
</organism>
<dbReference type="eggNOG" id="COG2202">
    <property type="taxonomic scope" value="Bacteria"/>
</dbReference>
<reference evidence="20 21" key="1">
    <citation type="submission" date="2006-10" db="EMBL/GenBank/DDBJ databases">
        <title>Complete sequence of Syntrophobacter fumaroxidans MPOB.</title>
        <authorList>
            <consortium name="US DOE Joint Genome Institute"/>
            <person name="Copeland A."/>
            <person name="Lucas S."/>
            <person name="Lapidus A."/>
            <person name="Barry K."/>
            <person name="Detter J.C."/>
            <person name="Glavina del Rio T."/>
            <person name="Hammon N."/>
            <person name="Israni S."/>
            <person name="Pitluck S."/>
            <person name="Goltsman E.G."/>
            <person name="Martinez M."/>
            <person name="Schmutz J."/>
            <person name="Larimer F."/>
            <person name="Land M."/>
            <person name="Hauser L."/>
            <person name="Kyrpides N."/>
            <person name="Kim E."/>
            <person name="Boone D.R."/>
            <person name="Brockman F."/>
            <person name="Culley D."/>
            <person name="Ferry J."/>
            <person name="Gunsalus R."/>
            <person name="McInerney M.J."/>
            <person name="Morrison M."/>
            <person name="Plugge C."/>
            <person name="Rohlin L."/>
            <person name="Scholten J."/>
            <person name="Sieber J."/>
            <person name="Stams A.J.M."/>
            <person name="Worm P."/>
            <person name="Henstra A.M."/>
            <person name="Richardson P."/>
        </authorList>
    </citation>
    <scope>NUCLEOTIDE SEQUENCE [LARGE SCALE GENOMIC DNA]</scope>
    <source>
        <strain evidence="21">DSM 10017 / MPOB</strain>
    </source>
</reference>
<evidence type="ECO:0000259" key="16">
    <source>
        <dbReference type="PROSITE" id="PS50109"/>
    </source>
</evidence>
<dbReference type="SUPFAM" id="SSF55874">
    <property type="entry name" value="ATPase domain of HSP90 chaperone/DNA topoisomerase II/histidine kinase"/>
    <property type="match status" value="1"/>
</dbReference>
<dbReference type="GO" id="GO:0005524">
    <property type="term" value="F:ATP binding"/>
    <property type="evidence" value="ECO:0007669"/>
    <property type="project" value="UniProtKB-KW"/>
</dbReference>
<dbReference type="EC" id="2.7.13.3" evidence="3"/>
<evidence type="ECO:0000259" key="18">
    <source>
        <dbReference type="PROSITE" id="PS50113"/>
    </source>
</evidence>
<feature type="transmembrane region" description="Helical" evidence="15">
    <location>
        <begin position="69"/>
        <end position="90"/>
    </location>
</feature>
<feature type="transmembrane region" description="Helical" evidence="15">
    <location>
        <begin position="347"/>
        <end position="371"/>
    </location>
</feature>
<evidence type="ECO:0000256" key="6">
    <source>
        <dbReference type="ARBA" id="ARBA00022679"/>
    </source>
</evidence>
<dbReference type="Proteomes" id="UP000001784">
    <property type="component" value="Chromosome"/>
</dbReference>
<dbReference type="PANTHER" id="PTHR41523">
    <property type="entry name" value="TWO-COMPONENT SYSTEM SENSOR PROTEIN"/>
    <property type="match status" value="1"/>
</dbReference>
<dbReference type="SMART" id="SM00304">
    <property type="entry name" value="HAMP"/>
    <property type="match status" value="1"/>
</dbReference>
<evidence type="ECO:0000256" key="14">
    <source>
        <dbReference type="SAM" id="Coils"/>
    </source>
</evidence>
<comment type="catalytic activity">
    <reaction evidence="1">
        <text>ATP + protein L-histidine = ADP + protein N-phospho-L-histidine.</text>
        <dbReference type="EC" id="2.7.13.3"/>
    </reaction>
</comment>
<dbReference type="InterPro" id="IPR000014">
    <property type="entry name" value="PAS"/>
</dbReference>
<evidence type="ECO:0000259" key="17">
    <source>
        <dbReference type="PROSITE" id="PS50112"/>
    </source>
</evidence>
<dbReference type="InterPro" id="IPR001610">
    <property type="entry name" value="PAC"/>
</dbReference>
<dbReference type="Gene3D" id="3.30.565.10">
    <property type="entry name" value="Histidine kinase-like ATPase, C-terminal domain"/>
    <property type="match status" value="1"/>
</dbReference>
<comment type="subcellular location">
    <subcellularLocation>
        <location evidence="2">Cell membrane</location>
        <topology evidence="2">Multi-pass membrane protein</topology>
    </subcellularLocation>
</comment>
<proteinExistence type="predicted"/>
<dbReference type="Pfam" id="PF08447">
    <property type="entry name" value="PAS_3"/>
    <property type="match status" value="1"/>
</dbReference>
<evidence type="ECO:0000256" key="1">
    <source>
        <dbReference type="ARBA" id="ARBA00000085"/>
    </source>
</evidence>
<evidence type="ECO:0000256" key="11">
    <source>
        <dbReference type="ARBA" id="ARBA00022989"/>
    </source>
</evidence>
<name>A0LLK5_SYNFM</name>
<protein>
    <recommendedName>
        <fullName evidence="3">histidine kinase</fullName>
        <ecNumber evidence="3">2.7.13.3</ecNumber>
    </recommendedName>
</protein>
<dbReference type="Pfam" id="PF00672">
    <property type="entry name" value="HAMP"/>
    <property type="match status" value="1"/>
</dbReference>
<dbReference type="InterPro" id="IPR033479">
    <property type="entry name" value="dCache_1"/>
</dbReference>
<dbReference type="eggNOG" id="COG2770">
    <property type="taxonomic scope" value="Bacteria"/>
</dbReference>
<dbReference type="KEGG" id="sfu:Sfum_2629"/>
<dbReference type="SMART" id="SM00086">
    <property type="entry name" value="PAC"/>
    <property type="match status" value="1"/>
</dbReference>
<keyword evidence="9 20" id="KW-0418">Kinase</keyword>
<evidence type="ECO:0000313" key="20">
    <source>
        <dbReference type="EMBL" id="ABK18307.1"/>
    </source>
</evidence>
<evidence type="ECO:0000256" key="3">
    <source>
        <dbReference type="ARBA" id="ARBA00012438"/>
    </source>
</evidence>
<evidence type="ECO:0000256" key="15">
    <source>
        <dbReference type="SAM" id="Phobius"/>
    </source>
</evidence>
<keyword evidence="14" id="KW-0175">Coiled coil</keyword>
<dbReference type="SUPFAM" id="SSF158472">
    <property type="entry name" value="HAMP domain-like"/>
    <property type="match status" value="1"/>
</dbReference>
<dbReference type="Gene3D" id="6.10.340.10">
    <property type="match status" value="1"/>
</dbReference>
<dbReference type="SUPFAM" id="SSF55785">
    <property type="entry name" value="PYP-like sensor domain (PAS domain)"/>
    <property type="match status" value="1"/>
</dbReference>
<dbReference type="SMART" id="SM00091">
    <property type="entry name" value="PAS"/>
    <property type="match status" value="1"/>
</dbReference>
<gene>
    <name evidence="20" type="ordered locus">Sfum_2629</name>
</gene>
<feature type="domain" description="HAMP" evidence="19">
    <location>
        <begin position="374"/>
        <end position="426"/>
    </location>
</feature>
<evidence type="ECO:0000256" key="10">
    <source>
        <dbReference type="ARBA" id="ARBA00022840"/>
    </source>
</evidence>
<dbReference type="EMBL" id="CP000478">
    <property type="protein sequence ID" value="ABK18307.1"/>
    <property type="molecule type" value="Genomic_DNA"/>
</dbReference>
<feature type="coiled-coil region" evidence="14">
    <location>
        <begin position="418"/>
        <end position="448"/>
    </location>
</feature>
<evidence type="ECO:0000259" key="19">
    <source>
        <dbReference type="PROSITE" id="PS50885"/>
    </source>
</evidence>
<evidence type="ECO:0000256" key="8">
    <source>
        <dbReference type="ARBA" id="ARBA00022741"/>
    </source>
</evidence>
<dbReference type="CDD" id="cd06225">
    <property type="entry name" value="HAMP"/>
    <property type="match status" value="1"/>
</dbReference>
<dbReference type="InterPro" id="IPR000700">
    <property type="entry name" value="PAS-assoc_C"/>
</dbReference>
<feature type="domain" description="Histidine kinase" evidence="16">
    <location>
        <begin position="584"/>
        <end position="779"/>
    </location>
</feature>
<accession>A0LLK5</accession>
<dbReference type="PANTHER" id="PTHR41523:SF8">
    <property type="entry name" value="ETHYLENE RESPONSE SENSOR PROTEIN"/>
    <property type="match status" value="1"/>
</dbReference>
<keyword evidence="8" id="KW-0547">Nucleotide-binding</keyword>
<keyword evidence="7 15" id="KW-0812">Transmembrane</keyword>
<evidence type="ECO:0000256" key="5">
    <source>
        <dbReference type="ARBA" id="ARBA00022553"/>
    </source>
</evidence>
<evidence type="ECO:0000256" key="9">
    <source>
        <dbReference type="ARBA" id="ARBA00022777"/>
    </source>
</evidence>
<feature type="domain" description="PAC" evidence="18">
    <location>
        <begin position="520"/>
        <end position="573"/>
    </location>
</feature>
<dbReference type="Pfam" id="PF02743">
    <property type="entry name" value="dCache_1"/>
    <property type="match status" value="1"/>
</dbReference>
<dbReference type="STRING" id="335543.Sfum_2629"/>
<keyword evidence="5" id="KW-0597">Phosphoprotein</keyword>
<dbReference type="InterPro" id="IPR005467">
    <property type="entry name" value="His_kinase_dom"/>
</dbReference>
<dbReference type="Gene3D" id="3.30.450.20">
    <property type="entry name" value="PAS domain"/>
    <property type="match status" value="2"/>
</dbReference>
<dbReference type="Pfam" id="PF02518">
    <property type="entry name" value="HATPase_c"/>
    <property type="match status" value="1"/>
</dbReference>
<evidence type="ECO:0000313" key="21">
    <source>
        <dbReference type="Proteomes" id="UP000001784"/>
    </source>
</evidence>
<dbReference type="Pfam" id="PF07568">
    <property type="entry name" value="HisKA_2"/>
    <property type="match status" value="1"/>
</dbReference>
<keyword evidence="11 15" id="KW-1133">Transmembrane helix</keyword>
<evidence type="ECO:0000256" key="4">
    <source>
        <dbReference type="ARBA" id="ARBA00022475"/>
    </source>
</evidence>
<dbReference type="GO" id="GO:0004673">
    <property type="term" value="F:protein histidine kinase activity"/>
    <property type="evidence" value="ECO:0007669"/>
    <property type="project" value="UniProtKB-EC"/>
</dbReference>
<feature type="domain" description="PAS" evidence="17">
    <location>
        <begin position="445"/>
        <end position="517"/>
    </location>
</feature>
<dbReference type="NCBIfam" id="TIGR00229">
    <property type="entry name" value="sensory_box"/>
    <property type="match status" value="1"/>
</dbReference>
<evidence type="ECO:0000256" key="13">
    <source>
        <dbReference type="ARBA" id="ARBA00023136"/>
    </source>
</evidence>
<dbReference type="InParanoid" id="A0LLK5"/>
<evidence type="ECO:0000256" key="12">
    <source>
        <dbReference type="ARBA" id="ARBA00023026"/>
    </source>
</evidence>
<keyword evidence="10" id="KW-0067">ATP-binding</keyword>
<dbReference type="PROSITE" id="PS50112">
    <property type="entry name" value="PAS"/>
    <property type="match status" value="1"/>
</dbReference>
<keyword evidence="21" id="KW-1185">Reference proteome</keyword>
<dbReference type="InterPro" id="IPR003594">
    <property type="entry name" value="HATPase_dom"/>
</dbReference>